<dbReference type="Gene3D" id="3.90.1410.10">
    <property type="entry name" value="set domain protein methyltransferase, domain 1"/>
    <property type="match status" value="1"/>
</dbReference>
<proteinExistence type="predicted"/>
<evidence type="ECO:0000313" key="1">
    <source>
        <dbReference type="EMBL" id="OLP79496.1"/>
    </source>
</evidence>
<organism evidence="1 2">
    <name type="scientific">Symbiodinium microadriaticum</name>
    <name type="common">Dinoflagellate</name>
    <name type="synonym">Zooxanthella microadriatica</name>
    <dbReference type="NCBI Taxonomy" id="2951"/>
    <lineage>
        <taxon>Eukaryota</taxon>
        <taxon>Sar</taxon>
        <taxon>Alveolata</taxon>
        <taxon>Dinophyceae</taxon>
        <taxon>Suessiales</taxon>
        <taxon>Symbiodiniaceae</taxon>
        <taxon>Symbiodinium</taxon>
    </lineage>
</organism>
<dbReference type="Proteomes" id="UP000186817">
    <property type="component" value="Unassembled WGS sequence"/>
</dbReference>
<dbReference type="PANTHER" id="PTHR13271">
    <property type="entry name" value="UNCHARACTERIZED PUTATIVE METHYLTRANSFERASE"/>
    <property type="match status" value="1"/>
</dbReference>
<protein>
    <submittedName>
        <fullName evidence="1">Uncharacterized protein</fullName>
    </submittedName>
</protein>
<evidence type="ECO:0000313" key="2">
    <source>
        <dbReference type="Proteomes" id="UP000186817"/>
    </source>
</evidence>
<dbReference type="PANTHER" id="PTHR13271:SF145">
    <property type="entry name" value="SET DOMAIN-CONTAINING PROTEIN"/>
    <property type="match status" value="1"/>
</dbReference>
<gene>
    <name evidence="1" type="ORF">AK812_SmicGene40212</name>
</gene>
<dbReference type="InterPro" id="IPR050600">
    <property type="entry name" value="SETD3_SETD6_MTase"/>
</dbReference>
<dbReference type="SUPFAM" id="SSF82199">
    <property type="entry name" value="SET domain"/>
    <property type="match status" value="1"/>
</dbReference>
<dbReference type="OrthoDB" id="441812at2759"/>
<dbReference type="GO" id="GO:0016279">
    <property type="term" value="F:protein-lysine N-methyltransferase activity"/>
    <property type="evidence" value="ECO:0007669"/>
    <property type="project" value="TreeGrafter"/>
</dbReference>
<dbReference type="InterPro" id="IPR046341">
    <property type="entry name" value="SET_dom_sf"/>
</dbReference>
<name>A0A1Q9C983_SYMMI</name>
<reference evidence="1 2" key="1">
    <citation type="submission" date="2016-02" db="EMBL/GenBank/DDBJ databases">
        <title>Genome analysis of coral dinoflagellate symbionts highlights evolutionary adaptations to a symbiotic lifestyle.</title>
        <authorList>
            <person name="Aranda M."/>
            <person name="Li Y."/>
            <person name="Liew Y.J."/>
            <person name="Baumgarten S."/>
            <person name="Simakov O."/>
            <person name="Wilson M."/>
            <person name="Piel J."/>
            <person name="Ashoor H."/>
            <person name="Bougouffa S."/>
            <person name="Bajic V.B."/>
            <person name="Ryu T."/>
            <person name="Ravasi T."/>
            <person name="Bayer T."/>
            <person name="Micklem G."/>
            <person name="Kim H."/>
            <person name="Bhak J."/>
            <person name="Lajeunesse T.C."/>
            <person name="Voolstra C.R."/>
        </authorList>
    </citation>
    <scope>NUCLEOTIDE SEQUENCE [LARGE SCALE GENOMIC DNA]</scope>
    <source>
        <strain evidence="1 2">CCMP2467</strain>
    </source>
</reference>
<accession>A0A1Q9C983</accession>
<dbReference type="OMA" id="LEAFEMR"/>
<dbReference type="EMBL" id="LSRX01001477">
    <property type="protein sequence ID" value="OLP79496.1"/>
    <property type="molecule type" value="Genomic_DNA"/>
</dbReference>
<sequence>MMWIFLLLLVLPSGLSSDSCPANGQACNQSAKRKAFWKSMRQEGLELKLRRKTVEEKAFGGQPAHNRTAMVLSDDVFYGRAIMKIPRQAVLTLETTREEKLRKELTGFLFEKRKLEMLYNISSEDYTHLLSLAYPLIAERRNPESVFHEWLKATENASVFALQLTHRQKKVLTGTTVEDAIQEMAYRKHLILDTASNLTFFKKKPVTQAEAVWALAVIMRHGRVVHPYQDQRDVRNPRMYIFPLPELLDVAMHASPGVAISFQEEVIIDGKREQDVVVQIARRDMPKGEEIFVWPGRLSNSEMIARHGFSFRENPIGIGRNVSQPPSWSENKNAKGRKEYDLYNCSSLEAFEMRFSAEGYPMRNFVRCYRVSWFITNGWYSPALKSRMRELNKWPPPEKYTKSDWLSWTQADAEVNRAILEYCQSMKQQLKDTMDSDTAEDFRHSKDPVDRALWHMRSEESRTFKNCIAVAKKIKM</sequence>
<dbReference type="AlphaFoldDB" id="A0A1Q9C983"/>
<keyword evidence="2" id="KW-1185">Reference proteome</keyword>
<comment type="caution">
    <text evidence="1">The sequence shown here is derived from an EMBL/GenBank/DDBJ whole genome shotgun (WGS) entry which is preliminary data.</text>
</comment>